<dbReference type="PANTHER" id="PTHR43265:SF1">
    <property type="entry name" value="ESTERASE ESTD"/>
    <property type="match status" value="1"/>
</dbReference>
<dbReference type="GO" id="GO:0052689">
    <property type="term" value="F:carboxylic ester hydrolase activity"/>
    <property type="evidence" value="ECO:0007669"/>
    <property type="project" value="TreeGrafter"/>
</dbReference>
<protein>
    <submittedName>
        <fullName evidence="3">Alpha/beta hydrolase family protein</fullName>
    </submittedName>
</protein>
<organism evidence="3 4">
    <name type="scientific">Novipirellula herctigrandis</name>
    <dbReference type="NCBI Taxonomy" id="2527986"/>
    <lineage>
        <taxon>Bacteria</taxon>
        <taxon>Pseudomonadati</taxon>
        <taxon>Planctomycetota</taxon>
        <taxon>Planctomycetia</taxon>
        <taxon>Pirellulales</taxon>
        <taxon>Pirellulaceae</taxon>
        <taxon>Novipirellula</taxon>
    </lineage>
</organism>
<accession>A0A5C5Z4N5</accession>
<dbReference type="OrthoDB" id="9780269at2"/>
<keyword evidence="3" id="KW-0378">Hydrolase</keyword>
<proteinExistence type="predicted"/>
<evidence type="ECO:0000259" key="2">
    <source>
        <dbReference type="Pfam" id="PF12146"/>
    </source>
</evidence>
<dbReference type="InterPro" id="IPR053145">
    <property type="entry name" value="AB_hydrolase_Est10"/>
</dbReference>
<dbReference type="PANTHER" id="PTHR43265">
    <property type="entry name" value="ESTERASE ESTD"/>
    <property type="match status" value="1"/>
</dbReference>
<sequence length="307" mass="33009">MIRKSYRVKFSSGVGEDLAGIVDRPDTSQSVPVVVLSHCFTCSKDLKAIVRIARGLSEHGIAVLRYDMTGLGGSRGDFSQTNFLTNLDDLRAAIEFAQSELGMVTTLFGHSFGGAASLAIAGSDLDIDQPTRSNLRSLISLAAPSDTDHLADRLVRMNPAIDSEGVGDVVIGGLTWSIRKQMVDNYRHYDLTRLIARVAIPTMLFQSPQDDIVGFEHAIRIMSLINVPDSNVPDSNVPDSNVPDSNVPDSNVPDSNVPDSETRQSGVDGESLASLVSLPGADHLLTSDPRDIDFVIGVAATMIQRYA</sequence>
<dbReference type="EMBL" id="SJPJ01000001">
    <property type="protein sequence ID" value="TWT82302.1"/>
    <property type="molecule type" value="Genomic_DNA"/>
</dbReference>
<dbReference type="AlphaFoldDB" id="A0A5C5Z4N5"/>
<evidence type="ECO:0000313" key="3">
    <source>
        <dbReference type="EMBL" id="TWT82302.1"/>
    </source>
</evidence>
<reference evidence="3 4" key="1">
    <citation type="submission" date="2019-02" db="EMBL/GenBank/DDBJ databases">
        <title>Deep-cultivation of Planctomycetes and their phenomic and genomic characterization uncovers novel biology.</title>
        <authorList>
            <person name="Wiegand S."/>
            <person name="Jogler M."/>
            <person name="Boedeker C."/>
            <person name="Pinto D."/>
            <person name="Vollmers J."/>
            <person name="Rivas-Marin E."/>
            <person name="Kohn T."/>
            <person name="Peeters S.H."/>
            <person name="Heuer A."/>
            <person name="Rast P."/>
            <person name="Oberbeckmann S."/>
            <person name="Bunk B."/>
            <person name="Jeske O."/>
            <person name="Meyerdierks A."/>
            <person name="Storesund J.E."/>
            <person name="Kallscheuer N."/>
            <person name="Luecker S."/>
            <person name="Lage O.M."/>
            <person name="Pohl T."/>
            <person name="Merkel B.J."/>
            <person name="Hornburger P."/>
            <person name="Mueller R.-W."/>
            <person name="Bruemmer F."/>
            <person name="Labrenz M."/>
            <person name="Spormann A.M."/>
            <person name="Op Den Camp H."/>
            <person name="Overmann J."/>
            <person name="Amann R."/>
            <person name="Jetten M.S.M."/>
            <person name="Mascher T."/>
            <person name="Medema M.H."/>
            <person name="Devos D.P."/>
            <person name="Kaster A.-K."/>
            <person name="Ovreas L."/>
            <person name="Rohde M."/>
            <person name="Galperin M.Y."/>
            <person name="Jogler C."/>
        </authorList>
    </citation>
    <scope>NUCLEOTIDE SEQUENCE [LARGE SCALE GENOMIC DNA]</scope>
    <source>
        <strain evidence="3 4">CA13</strain>
    </source>
</reference>
<dbReference type="RefSeq" id="WP_146398717.1">
    <property type="nucleotide sequence ID" value="NZ_SJPJ01000001.1"/>
</dbReference>
<feature type="region of interest" description="Disordered" evidence="1">
    <location>
        <begin position="230"/>
        <end position="269"/>
    </location>
</feature>
<feature type="domain" description="Serine aminopeptidase S33" evidence="2">
    <location>
        <begin position="46"/>
        <end position="125"/>
    </location>
</feature>
<feature type="compositionally biased region" description="Polar residues" evidence="1">
    <location>
        <begin position="230"/>
        <end position="265"/>
    </location>
</feature>
<evidence type="ECO:0000256" key="1">
    <source>
        <dbReference type="SAM" id="MobiDB-lite"/>
    </source>
</evidence>
<dbReference type="Pfam" id="PF12146">
    <property type="entry name" value="Hydrolase_4"/>
    <property type="match status" value="1"/>
</dbReference>
<evidence type="ECO:0000313" key="4">
    <source>
        <dbReference type="Proteomes" id="UP000315010"/>
    </source>
</evidence>
<gene>
    <name evidence="3" type="ORF">CA13_37640</name>
</gene>
<dbReference type="Gene3D" id="3.40.50.1820">
    <property type="entry name" value="alpha/beta hydrolase"/>
    <property type="match status" value="1"/>
</dbReference>
<keyword evidence="4" id="KW-1185">Reference proteome</keyword>
<dbReference type="InterPro" id="IPR029058">
    <property type="entry name" value="AB_hydrolase_fold"/>
</dbReference>
<name>A0A5C5Z4N5_9BACT</name>
<comment type="caution">
    <text evidence="3">The sequence shown here is derived from an EMBL/GenBank/DDBJ whole genome shotgun (WGS) entry which is preliminary data.</text>
</comment>
<dbReference type="SUPFAM" id="SSF53474">
    <property type="entry name" value="alpha/beta-Hydrolases"/>
    <property type="match status" value="1"/>
</dbReference>
<dbReference type="Proteomes" id="UP000315010">
    <property type="component" value="Unassembled WGS sequence"/>
</dbReference>
<dbReference type="InterPro" id="IPR022742">
    <property type="entry name" value="Hydrolase_4"/>
</dbReference>